<accession>A0A3M6T5A8</accession>
<keyword evidence="2" id="KW-1185">Reference proteome</keyword>
<evidence type="ECO:0000313" key="2">
    <source>
        <dbReference type="Proteomes" id="UP000275408"/>
    </source>
</evidence>
<proteinExistence type="predicted"/>
<gene>
    <name evidence="1" type="ORF">pdam_00017179</name>
</gene>
<dbReference type="EMBL" id="RCHS01004290">
    <property type="protein sequence ID" value="RMX36561.1"/>
    <property type="molecule type" value="Genomic_DNA"/>
</dbReference>
<comment type="caution">
    <text evidence="1">The sequence shown here is derived from an EMBL/GenBank/DDBJ whole genome shotgun (WGS) entry which is preliminary data.</text>
</comment>
<dbReference type="Proteomes" id="UP000275408">
    <property type="component" value="Unassembled WGS sequence"/>
</dbReference>
<name>A0A3M6T5A8_POCDA</name>
<organism evidence="1 2">
    <name type="scientific">Pocillopora damicornis</name>
    <name type="common">Cauliflower coral</name>
    <name type="synonym">Millepora damicornis</name>
    <dbReference type="NCBI Taxonomy" id="46731"/>
    <lineage>
        <taxon>Eukaryota</taxon>
        <taxon>Metazoa</taxon>
        <taxon>Cnidaria</taxon>
        <taxon>Anthozoa</taxon>
        <taxon>Hexacorallia</taxon>
        <taxon>Scleractinia</taxon>
        <taxon>Astrocoeniina</taxon>
        <taxon>Pocilloporidae</taxon>
        <taxon>Pocillopora</taxon>
    </lineage>
</organism>
<reference evidence="1 2" key="1">
    <citation type="journal article" date="2018" name="Sci. Rep.">
        <title>Comparative analysis of the Pocillopora damicornis genome highlights role of immune system in coral evolution.</title>
        <authorList>
            <person name="Cunning R."/>
            <person name="Bay R.A."/>
            <person name="Gillette P."/>
            <person name="Baker A.C."/>
            <person name="Traylor-Knowles N."/>
        </authorList>
    </citation>
    <scope>NUCLEOTIDE SEQUENCE [LARGE SCALE GENOMIC DNA]</scope>
    <source>
        <strain evidence="1">RSMAS</strain>
        <tissue evidence="1">Whole animal</tissue>
    </source>
</reference>
<dbReference type="AlphaFoldDB" id="A0A3M6T5A8"/>
<protein>
    <submittedName>
        <fullName evidence="1">Uncharacterized protein</fullName>
    </submittedName>
</protein>
<sequence length="80" mass="9053">MAVISQSSFLFNEVLRRSLDPADKFIVEELRNILDKVKLKSTVVIEMVNFTVTVGERQLIRFARALLFGSSNIQCGYTKG</sequence>
<evidence type="ECO:0000313" key="1">
    <source>
        <dbReference type="EMBL" id="RMX36561.1"/>
    </source>
</evidence>